<dbReference type="NCBIfam" id="TIGR00212">
    <property type="entry name" value="hemC"/>
    <property type="match status" value="1"/>
</dbReference>
<dbReference type="Gene3D" id="3.30.160.40">
    <property type="entry name" value="Porphobilinogen deaminase, C-terminal domain"/>
    <property type="match status" value="1"/>
</dbReference>
<sequence length="533" mass="60321">MDKIIRIGTRSSELALWQANTVAEQLAHFGHKTEIVKIDSLGDIVLDKPLYELGITGVFTKNLDVALLNEEIDIAVHSSKDVPTKLPEGIVQAAYLKRGDFNDVLVIKEDENFFTKNSALIATGSLRRKAQWLYRYPHHKITGLRGNVITRLQKLQDNDWDGAIFATAGLKRLKLLPEKEKHIKLDWMIPAPAQGAVMIVALEKNEELIEICKEINHEETATCVKIERDFLQTLEGGCTAPIGALAMIFEDEIKFKGALFSPDGKHKMEFYKEVAVNNATDLGKFGANYILERGGKKLMREVNDIEKSTLIYSTKSLSHDQTAILNSKIGVTSSDFITIRNNRLKPVIVKKPIKNVLFTSQNAVEALLNNFSPMELDFENIYCVGRRTKRLIEKRIGKVKHVESYGEKLANFLVDNLEEKEITFFCGNIRRDELPTKLTENNIKVNEVECYQTQLTPRKIEEKFKAILFYSPSGIESYLKENKTNDIVAFCIGETTASEAKKHFKNVKVSKLSTVESVLNSVNEYFNETIKES</sequence>
<dbReference type="InterPro" id="IPR036803">
    <property type="entry name" value="Porphobilinogen_deaminase_C_sf"/>
</dbReference>
<dbReference type="PRINTS" id="PR00151">
    <property type="entry name" value="PORPHBDMNASE"/>
</dbReference>
<dbReference type="PANTHER" id="PTHR11557:SF0">
    <property type="entry name" value="PORPHOBILINOGEN DEAMINASE"/>
    <property type="match status" value="1"/>
</dbReference>
<dbReference type="InterPro" id="IPR003754">
    <property type="entry name" value="4pyrrol_synth_uPrphyn_synth"/>
</dbReference>
<dbReference type="Proteomes" id="UP000298517">
    <property type="component" value="Unassembled WGS sequence"/>
</dbReference>
<evidence type="ECO:0000256" key="7">
    <source>
        <dbReference type="ARBA" id="ARBA00023244"/>
    </source>
</evidence>
<dbReference type="SUPFAM" id="SSF53850">
    <property type="entry name" value="Periplasmic binding protein-like II"/>
    <property type="match status" value="1"/>
</dbReference>
<dbReference type="AlphaFoldDB" id="A0A4Y8ANY9"/>
<evidence type="ECO:0000313" key="14">
    <source>
        <dbReference type="Proteomes" id="UP000298517"/>
    </source>
</evidence>
<dbReference type="InterPro" id="IPR036108">
    <property type="entry name" value="4pyrrol_syn_uPrphyn_synt_sf"/>
</dbReference>
<evidence type="ECO:0000259" key="12">
    <source>
        <dbReference type="Pfam" id="PF03900"/>
    </source>
</evidence>
<keyword evidence="6 13" id="KW-0808">Transferase</keyword>
<protein>
    <recommendedName>
        <fullName evidence="9">Hydroxymethylbilane synthase</fullName>
        <ecNumber evidence="9">2.5.1.61</ecNumber>
    </recommendedName>
</protein>
<proteinExistence type="inferred from homology"/>
<evidence type="ECO:0000256" key="4">
    <source>
        <dbReference type="ARBA" id="ARBA00005638"/>
    </source>
</evidence>
<dbReference type="EC" id="2.5.1.61" evidence="9"/>
<reference evidence="13 14" key="1">
    <citation type="journal article" date="2011" name="J. Microbiol.">
        <title>Gramella jeungdoensis sp. nov., isolated from a solar saltern in Korea.</title>
        <authorList>
            <person name="Joung Y."/>
            <person name="Kim H."/>
            <person name="Jang T."/>
            <person name="Ahn T.S."/>
            <person name="Joh K."/>
        </authorList>
    </citation>
    <scope>NUCLEOTIDE SEQUENCE [LARGE SCALE GENOMIC DNA]</scope>
    <source>
        <strain evidence="13 14">KCTC 23123</strain>
    </source>
</reference>
<dbReference type="GO" id="GO:0004852">
    <property type="term" value="F:uroporphyrinogen-III synthase activity"/>
    <property type="evidence" value="ECO:0007669"/>
    <property type="project" value="InterPro"/>
</dbReference>
<dbReference type="GO" id="GO:0005737">
    <property type="term" value="C:cytoplasm"/>
    <property type="evidence" value="ECO:0007669"/>
    <property type="project" value="UniProtKB-UniRule"/>
</dbReference>
<evidence type="ECO:0000313" key="13">
    <source>
        <dbReference type="EMBL" id="TEW72139.1"/>
    </source>
</evidence>
<comment type="function">
    <text evidence="2">Tetrapolymerization of the monopyrrole PBG into the hydroxymethylbilane pre-uroporphyrinogen in several discrete steps.</text>
</comment>
<accession>A0A4Y8ANY9</accession>
<dbReference type="CDD" id="cd06578">
    <property type="entry name" value="HemD"/>
    <property type="match status" value="1"/>
</dbReference>
<gene>
    <name evidence="13" type="primary">hemC</name>
    <name evidence="13" type="ORF">E2488_14845</name>
</gene>
<name>A0A4Y8ANY9_9FLAO</name>
<dbReference type="PROSITE" id="PS00533">
    <property type="entry name" value="PORPHOBILINOGEN_DEAM"/>
    <property type="match status" value="1"/>
</dbReference>
<dbReference type="SUPFAM" id="SSF69618">
    <property type="entry name" value="HemD-like"/>
    <property type="match status" value="1"/>
</dbReference>
<keyword evidence="14" id="KW-1185">Reference proteome</keyword>
<dbReference type="Gene3D" id="3.40.50.10090">
    <property type="match status" value="2"/>
</dbReference>
<evidence type="ECO:0000256" key="9">
    <source>
        <dbReference type="NCBIfam" id="TIGR00212"/>
    </source>
</evidence>
<comment type="subunit">
    <text evidence="5">Monomer.</text>
</comment>
<dbReference type="PANTHER" id="PTHR11557">
    <property type="entry name" value="PORPHOBILINOGEN DEAMINASE"/>
    <property type="match status" value="1"/>
</dbReference>
<dbReference type="GO" id="GO:0004418">
    <property type="term" value="F:hydroxymethylbilane synthase activity"/>
    <property type="evidence" value="ECO:0007669"/>
    <property type="project" value="UniProtKB-UniRule"/>
</dbReference>
<dbReference type="EMBL" id="SNQI01000006">
    <property type="protein sequence ID" value="TEW72139.1"/>
    <property type="molecule type" value="Genomic_DNA"/>
</dbReference>
<dbReference type="InterPro" id="IPR022417">
    <property type="entry name" value="Porphobilin_deaminase_N"/>
</dbReference>
<dbReference type="OrthoDB" id="9810298at2"/>
<dbReference type="GO" id="GO:0006783">
    <property type="term" value="P:heme biosynthetic process"/>
    <property type="evidence" value="ECO:0007669"/>
    <property type="project" value="TreeGrafter"/>
</dbReference>
<comment type="pathway">
    <text evidence="3">Porphyrin-containing compound metabolism; protoporphyrin-IX biosynthesis; coproporphyrinogen-III from 5-aminolevulinate: step 2/4.</text>
</comment>
<dbReference type="SUPFAM" id="SSF54782">
    <property type="entry name" value="Porphobilinogen deaminase (hydroxymethylbilane synthase), C-terminal domain"/>
    <property type="match status" value="1"/>
</dbReference>
<dbReference type="Pfam" id="PF03900">
    <property type="entry name" value="Porphobil_deamC"/>
    <property type="match status" value="1"/>
</dbReference>
<dbReference type="RefSeq" id="WP_134249163.1">
    <property type="nucleotide sequence ID" value="NZ_SNQI01000006.1"/>
</dbReference>
<feature type="domain" description="Porphobilinogen deaminase N-terminal" evidence="10">
    <location>
        <begin position="5"/>
        <end position="209"/>
    </location>
</feature>
<dbReference type="InterPro" id="IPR022418">
    <property type="entry name" value="Porphobilinogen_deaminase_C"/>
</dbReference>
<evidence type="ECO:0000256" key="8">
    <source>
        <dbReference type="ARBA" id="ARBA00048169"/>
    </source>
</evidence>
<evidence type="ECO:0000259" key="10">
    <source>
        <dbReference type="Pfam" id="PF01379"/>
    </source>
</evidence>
<feature type="domain" description="Porphobilinogen deaminase C-terminal" evidence="12">
    <location>
        <begin position="222"/>
        <end position="288"/>
    </location>
</feature>
<keyword evidence="7" id="KW-0627">Porphyrin biosynthesis</keyword>
<comment type="caution">
    <text evidence="13">The sequence shown here is derived from an EMBL/GenBank/DDBJ whole genome shotgun (WGS) entry which is preliminary data.</text>
</comment>
<dbReference type="InterPro" id="IPR000860">
    <property type="entry name" value="HemC"/>
</dbReference>
<feature type="domain" description="Tetrapyrrole biosynthesis uroporphyrinogen III synthase" evidence="11">
    <location>
        <begin position="353"/>
        <end position="519"/>
    </location>
</feature>
<dbReference type="Gene3D" id="3.40.190.10">
    <property type="entry name" value="Periplasmic binding protein-like II"/>
    <property type="match status" value="2"/>
</dbReference>
<evidence type="ECO:0000259" key="11">
    <source>
        <dbReference type="Pfam" id="PF02602"/>
    </source>
</evidence>
<comment type="similarity">
    <text evidence="4">Belongs to the HMBS family.</text>
</comment>
<evidence type="ECO:0000256" key="5">
    <source>
        <dbReference type="ARBA" id="ARBA00011245"/>
    </source>
</evidence>
<dbReference type="CDD" id="cd13647">
    <property type="entry name" value="PBP2_PBGD_2"/>
    <property type="match status" value="1"/>
</dbReference>
<dbReference type="Pfam" id="PF01379">
    <property type="entry name" value="Porphobil_deam"/>
    <property type="match status" value="1"/>
</dbReference>
<comment type="cofactor">
    <cofactor evidence="1">
        <name>dipyrromethane</name>
        <dbReference type="ChEBI" id="CHEBI:60342"/>
    </cofactor>
</comment>
<evidence type="ECO:0000256" key="6">
    <source>
        <dbReference type="ARBA" id="ARBA00022679"/>
    </source>
</evidence>
<evidence type="ECO:0000256" key="3">
    <source>
        <dbReference type="ARBA" id="ARBA00004735"/>
    </source>
</evidence>
<dbReference type="Pfam" id="PF02602">
    <property type="entry name" value="HEM4"/>
    <property type="match status" value="1"/>
</dbReference>
<dbReference type="InterPro" id="IPR022419">
    <property type="entry name" value="Porphobilin_deaminase_cofac_BS"/>
</dbReference>
<evidence type="ECO:0000256" key="2">
    <source>
        <dbReference type="ARBA" id="ARBA00002869"/>
    </source>
</evidence>
<organism evidence="13 14">
    <name type="scientific">Gramella jeungdoensis</name>
    <dbReference type="NCBI Taxonomy" id="708091"/>
    <lineage>
        <taxon>Bacteria</taxon>
        <taxon>Pseudomonadati</taxon>
        <taxon>Bacteroidota</taxon>
        <taxon>Flavobacteriia</taxon>
        <taxon>Flavobacteriales</taxon>
        <taxon>Flavobacteriaceae</taxon>
        <taxon>Christiangramia</taxon>
    </lineage>
</organism>
<comment type="catalytic activity">
    <reaction evidence="8">
        <text>4 porphobilinogen + H2O = hydroxymethylbilane + 4 NH4(+)</text>
        <dbReference type="Rhea" id="RHEA:13185"/>
        <dbReference type="ChEBI" id="CHEBI:15377"/>
        <dbReference type="ChEBI" id="CHEBI:28938"/>
        <dbReference type="ChEBI" id="CHEBI:57845"/>
        <dbReference type="ChEBI" id="CHEBI:58126"/>
        <dbReference type="EC" id="2.5.1.61"/>
    </reaction>
</comment>
<evidence type="ECO:0000256" key="1">
    <source>
        <dbReference type="ARBA" id="ARBA00001916"/>
    </source>
</evidence>